<proteinExistence type="predicted"/>
<reference evidence="1" key="1">
    <citation type="journal article" date="2006" name="Nature">
        <title>Deciphering the evolution and metabolism of an anammox bacterium from a community genome.</title>
        <authorList>
            <person name="Strous M."/>
            <person name="Pelletier E."/>
            <person name="Mangenot S."/>
            <person name="Rattei T."/>
            <person name="Lehner A."/>
            <person name="Taylor M.W."/>
            <person name="Horn M."/>
            <person name="Daims H."/>
            <person name="Bartol-Mavel D."/>
            <person name="Wincker P."/>
            <person name="Barbe V."/>
            <person name="Fonknechten N."/>
            <person name="Vallenet D."/>
            <person name="Segurens B."/>
            <person name="Schenowitz-Truong C."/>
            <person name="Medigue C."/>
            <person name="Collingro A."/>
            <person name="Snel B."/>
            <person name="Dutilh B.E."/>
            <person name="OpDenCamp H.J.M."/>
            <person name="vanDerDrift C."/>
            <person name="Cirpus I."/>
            <person name="vanDePas-Schoonen K.T."/>
            <person name="Harhangi H.R."/>
            <person name="vanNiftrik L."/>
            <person name="Schmid M."/>
            <person name="Keltjens J."/>
            <person name="vanDeVossenberg J."/>
            <person name="Kartal B."/>
            <person name="Meier H."/>
            <person name="Frishman D."/>
            <person name="Huynen M.A."/>
            <person name="Mewes H."/>
            <person name="Weissenbach J."/>
            <person name="Jetten M.S.M."/>
            <person name="Wagner M."/>
            <person name="LePaslier D."/>
        </authorList>
    </citation>
    <scope>NUCLEOTIDE SEQUENCE</scope>
</reference>
<reference evidence="2 3" key="3">
    <citation type="submission" date="2020-02" db="EMBL/GenBank/DDBJ databases">
        <title>Newly sequenced genome of strain CSTR1 showed variability in Candidatus Kuenenia stuttgartiensis genomes.</title>
        <authorList>
            <person name="Ding C."/>
            <person name="Adrian L."/>
        </authorList>
    </citation>
    <scope>NUCLEOTIDE SEQUENCE [LARGE SCALE GENOMIC DNA]</scope>
    <source>
        <strain evidence="2 3">CSTR1</strain>
    </source>
</reference>
<dbReference type="Proteomes" id="UP000501926">
    <property type="component" value="Chromosome"/>
</dbReference>
<dbReference type="AlphaFoldDB" id="Q1Q2Y0"/>
<protein>
    <submittedName>
        <fullName evidence="1">Uncharacterized protein</fullName>
    </submittedName>
</protein>
<name>Q1Q2Y0_KUEST</name>
<evidence type="ECO:0000313" key="1">
    <source>
        <dbReference type="EMBL" id="CAJ74362.1"/>
    </source>
</evidence>
<dbReference type="EMBL" id="CT573071">
    <property type="protein sequence ID" value="CAJ74362.1"/>
    <property type="molecule type" value="Genomic_DNA"/>
</dbReference>
<reference evidence="1" key="2">
    <citation type="submission" date="2006-01" db="EMBL/GenBank/DDBJ databases">
        <authorList>
            <person name="Genoscope"/>
        </authorList>
    </citation>
    <scope>NUCLEOTIDE SEQUENCE</scope>
</reference>
<sequence>MIGISMFERFRAVRFRFTICAKYQIRFPAYKGAVFCGGFGYAFRLVVCVIKSKECDECLLKQKCIYSYIFETPPQPLPMRI</sequence>
<evidence type="ECO:0000313" key="2">
    <source>
        <dbReference type="EMBL" id="QII11466.1"/>
    </source>
</evidence>
<evidence type="ECO:0000313" key="3">
    <source>
        <dbReference type="Proteomes" id="UP000501926"/>
    </source>
</evidence>
<organism evidence="1">
    <name type="scientific">Kuenenia stuttgartiensis</name>
    <dbReference type="NCBI Taxonomy" id="174633"/>
    <lineage>
        <taxon>Bacteria</taxon>
        <taxon>Pseudomonadati</taxon>
        <taxon>Planctomycetota</taxon>
        <taxon>Candidatus Brocadiia</taxon>
        <taxon>Candidatus Brocadiales</taxon>
        <taxon>Candidatus Brocadiaceae</taxon>
        <taxon>Candidatus Kuenenia</taxon>
    </lineage>
</organism>
<gene>
    <name evidence="2" type="ORF">KsCSTR_20870</name>
    <name evidence="1" type="ORF">kuste3599</name>
</gene>
<accession>Q1Q2Y0</accession>
<dbReference type="EMBL" id="CP049055">
    <property type="protein sequence ID" value="QII11466.1"/>
    <property type="molecule type" value="Genomic_DNA"/>
</dbReference>